<evidence type="ECO:0000313" key="3">
    <source>
        <dbReference type="Proteomes" id="UP000095038"/>
    </source>
</evidence>
<dbReference type="PANTHER" id="PTHR28230">
    <property type="entry name" value="CHROMOSOME 1, WHOLE GENOME SHOTGUN SEQUENCE"/>
    <property type="match status" value="1"/>
</dbReference>
<dbReference type="GO" id="GO:0070096">
    <property type="term" value="P:mitochondrial outer membrane translocase complex assembly"/>
    <property type="evidence" value="ECO:0007669"/>
    <property type="project" value="InterPro"/>
</dbReference>
<feature type="region of interest" description="Disordered" evidence="1">
    <location>
        <begin position="1"/>
        <end position="52"/>
    </location>
</feature>
<organism evidence="2 3">
    <name type="scientific">Ascoidea rubescens DSM 1968</name>
    <dbReference type="NCBI Taxonomy" id="1344418"/>
    <lineage>
        <taxon>Eukaryota</taxon>
        <taxon>Fungi</taxon>
        <taxon>Dikarya</taxon>
        <taxon>Ascomycota</taxon>
        <taxon>Saccharomycotina</taxon>
        <taxon>Saccharomycetes</taxon>
        <taxon>Ascoideaceae</taxon>
        <taxon>Ascoidea</taxon>
    </lineage>
</organism>
<dbReference type="AlphaFoldDB" id="A0A1D2VLG5"/>
<accession>A0A1D2VLG5</accession>
<dbReference type="InterPro" id="IPR037652">
    <property type="entry name" value="Mim2"/>
</dbReference>
<sequence>MSTVSNPNTPKFLSNDPLNEDDEYDSNASGSIINETTPSNEKDGKMKMSVSDYNDNEDISISRIIKDEYESISLFGDNLKSSIKDDIKNETLDSPKPLNSSLDSDSNPISGLGPALNLNNQNQKGDISNSVPSIKLKLPEQSEPNDINLKLNSSFDNQQKKGLHKSDLDKINEINNDNSEDNNIEERGFKTEGNNDTLTYFTEDDDSQVQWEESLNQLHALVNFIVLPLVGKMLGRRFANLLWSKIADRIWR</sequence>
<feature type="compositionally biased region" description="Polar residues" evidence="1">
    <location>
        <begin position="97"/>
        <end position="109"/>
    </location>
</feature>
<dbReference type="InParanoid" id="A0A1D2VLG5"/>
<protein>
    <submittedName>
        <fullName evidence="2">Uncharacterized protein</fullName>
    </submittedName>
</protein>
<feature type="compositionally biased region" description="Polar residues" evidence="1">
    <location>
        <begin position="117"/>
        <end position="130"/>
    </location>
</feature>
<dbReference type="GO" id="GO:0045040">
    <property type="term" value="P:protein insertion into mitochondrial outer membrane"/>
    <property type="evidence" value="ECO:0007669"/>
    <property type="project" value="InterPro"/>
</dbReference>
<feature type="compositionally biased region" description="Polar residues" evidence="1">
    <location>
        <begin position="1"/>
        <end position="12"/>
    </location>
</feature>
<reference evidence="3" key="1">
    <citation type="submission" date="2016-05" db="EMBL/GenBank/DDBJ databases">
        <title>Comparative genomics of biotechnologically important yeasts.</title>
        <authorList>
            <consortium name="DOE Joint Genome Institute"/>
            <person name="Riley R."/>
            <person name="Haridas S."/>
            <person name="Wolfe K.H."/>
            <person name="Lopes M.R."/>
            <person name="Hittinger C.T."/>
            <person name="Goker M."/>
            <person name="Salamov A."/>
            <person name="Wisecaver J."/>
            <person name="Long T.M."/>
            <person name="Aerts A.L."/>
            <person name="Barry K."/>
            <person name="Choi C."/>
            <person name="Clum A."/>
            <person name="Coughlan A.Y."/>
            <person name="Deshpande S."/>
            <person name="Douglass A.P."/>
            <person name="Hanson S.J."/>
            <person name="Klenk H.-P."/>
            <person name="Labutti K."/>
            <person name="Lapidus A."/>
            <person name="Lindquist E."/>
            <person name="Lipzen A."/>
            <person name="Meier-Kolthoff J.P."/>
            <person name="Ohm R.A."/>
            <person name="Otillar R.P."/>
            <person name="Pangilinan J."/>
            <person name="Peng Y."/>
            <person name="Rokas A."/>
            <person name="Rosa C.A."/>
            <person name="Scheuner C."/>
            <person name="Sibirny A.A."/>
            <person name="Slot J.C."/>
            <person name="Stielow J.B."/>
            <person name="Sun H."/>
            <person name="Kurtzman C.P."/>
            <person name="Blackwell M."/>
            <person name="Grigoriev I.V."/>
            <person name="Jeffries T.W."/>
        </authorList>
    </citation>
    <scope>NUCLEOTIDE SEQUENCE [LARGE SCALE GENOMIC DNA]</scope>
    <source>
        <strain evidence="3">DSM 1968</strain>
    </source>
</reference>
<proteinExistence type="predicted"/>
<keyword evidence="3" id="KW-1185">Reference proteome</keyword>
<evidence type="ECO:0000256" key="1">
    <source>
        <dbReference type="SAM" id="MobiDB-lite"/>
    </source>
</evidence>
<evidence type="ECO:0000313" key="2">
    <source>
        <dbReference type="EMBL" id="ODV62424.1"/>
    </source>
</evidence>
<dbReference type="GeneID" id="30966464"/>
<dbReference type="EMBL" id="KV454477">
    <property type="protein sequence ID" value="ODV62424.1"/>
    <property type="molecule type" value="Genomic_DNA"/>
</dbReference>
<dbReference type="STRING" id="1344418.A0A1D2VLG5"/>
<dbReference type="Pfam" id="PF19117">
    <property type="entry name" value="Mim2"/>
    <property type="match status" value="1"/>
</dbReference>
<dbReference type="RefSeq" id="XP_020048731.1">
    <property type="nucleotide sequence ID" value="XM_020192828.1"/>
</dbReference>
<gene>
    <name evidence="2" type="ORF">ASCRUDRAFT_74806</name>
</gene>
<feature type="region of interest" description="Disordered" evidence="1">
    <location>
        <begin position="90"/>
        <end position="130"/>
    </location>
</feature>
<dbReference type="PANTHER" id="PTHR28230:SF1">
    <property type="entry name" value="MITOCHONDRIAL IMPORT PROTEIN 2"/>
    <property type="match status" value="1"/>
</dbReference>
<feature type="compositionally biased region" description="Polar residues" evidence="1">
    <location>
        <begin position="26"/>
        <end position="39"/>
    </location>
</feature>
<dbReference type="OrthoDB" id="5555533at2759"/>
<name>A0A1D2VLG5_9ASCO</name>
<dbReference type="Proteomes" id="UP000095038">
    <property type="component" value="Unassembled WGS sequence"/>
</dbReference>
<dbReference type="GO" id="GO:0005741">
    <property type="term" value="C:mitochondrial outer membrane"/>
    <property type="evidence" value="ECO:0007669"/>
    <property type="project" value="TreeGrafter"/>
</dbReference>